<protein>
    <submittedName>
        <fullName evidence="2">Uncharacterized protein</fullName>
    </submittedName>
</protein>
<sequence length="183" mass="19713">MLSSFAGWQVQPHTPSHPLEPRDAGVPGLGTTIARFAPQMDAFRSGSKHGVVSPAFMPAESEERGGLTATIGQWSHRAPSTEHRARADQAQSEPAKPSQRRGGALSRVLCLPVCKQRSYFMRDPKLRGKVDKAGARESHTAERMVPTGWRGARAGGSPPDALNFPHLLVLLVPVLKVRSGALL</sequence>
<proteinExistence type="predicted"/>
<dbReference type="OrthoDB" id="10606563at2759"/>
<feature type="region of interest" description="Disordered" evidence="1">
    <location>
        <begin position="1"/>
        <end position="30"/>
    </location>
</feature>
<evidence type="ECO:0000313" key="2">
    <source>
        <dbReference type="EMBL" id="SPO42789.1"/>
    </source>
</evidence>
<feature type="region of interest" description="Disordered" evidence="1">
    <location>
        <begin position="75"/>
        <end position="103"/>
    </location>
</feature>
<organism evidence="2 3">
    <name type="scientific">Pseudozyma antarctica</name>
    <name type="common">Yeast</name>
    <name type="synonym">Candida antarctica</name>
    <dbReference type="NCBI Taxonomy" id="84753"/>
    <lineage>
        <taxon>Eukaryota</taxon>
        <taxon>Fungi</taxon>
        <taxon>Dikarya</taxon>
        <taxon>Basidiomycota</taxon>
        <taxon>Ustilaginomycotina</taxon>
        <taxon>Ustilaginomycetes</taxon>
        <taxon>Ustilaginales</taxon>
        <taxon>Ustilaginaceae</taxon>
        <taxon>Moesziomyces</taxon>
    </lineage>
</organism>
<comment type="caution">
    <text evidence="2">The sequence shown here is derived from an EMBL/GenBank/DDBJ whole genome shotgun (WGS) entry which is preliminary data.</text>
</comment>
<reference evidence="2" key="1">
    <citation type="submission" date="2018-03" db="EMBL/GenBank/DDBJ databases">
        <authorList>
            <person name="Guldener U."/>
        </authorList>
    </citation>
    <scope>NUCLEOTIDE SEQUENCE [LARGE SCALE GENOMIC DNA]</scope>
    <source>
        <strain evidence="2">ATCC34888</strain>
    </source>
</reference>
<dbReference type="Proteomes" id="UP000325008">
    <property type="component" value="Unassembled WGS sequence"/>
</dbReference>
<name>A0A5C3FHD3_PSEA2</name>
<gene>
    <name evidence="2" type="ORF">PSANT_00472</name>
</gene>
<accession>A0A5C3FHD3</accession>
<dbReference type="EMBL" id="OOIQ01000001">
    <property type="protein sequence ID" value="SPO42789.1"/>
    <property type="molecule type" value="Genomic_DNA"/>
</dbReference>
<dbReference type="AlphaFoldDB" id="A0A5C3FHD3"/>
<keyword evidence="3" id="KW-1185">Reference proteome</keyword>
<evidence type="ECO:0000313" key="3">
    <source>
        <dbReference type="Proteomes" id="UP000325008"/>
    </source>
</evidence>
<evidence type="ECO:0000256" key="1">
    <source>
        <dbReference type="SAM" id="MobiDB-lite"/>
    </source>
</evidence>